<keyword evidence="10" id="KW-0966">Cell projection</keyword>
<feature type="region of interest" description="Disordered" evidence="8">
    <location>
        <begin position="108"/>
        <end position="145"/>
    </location>
</feature>
<evidence type="ECO:0000256" key="1">
    <source>
        <dbReference type="ARBA" id="ARBA00002591"/>
    </source>
</evidence>
<gene>
    <name evidence="7" type="primary">flgH</name>
    <name evidence="10" type="ORF">Dthio_PD0528</name>
</gene>
<dbReference type="PANTHER" id="PTHR34933">
    <property type="entry name" value="FLAGELLAR L-RING PROTEIN"/>
    <property type="match status" value="1"/>
</dbReference>
<evidence type="ECO:0000256" key="9">
    <source>
        <dbReference type="SAM" id="SignalP"/>
    </source>
</evidence>
<organism evidence="10 11">
    <name type="scientific">Desulfonatronospira thiodismutans ASO3-1</name>
    <dbReference type="NCBI Taxonomy" id="555779"/>
    <lineage>
        <taxon>Bacteria</taxon>
        <taxon>Pseudomonadati</taxon>
        <taxon>Thermodesulfobacteriota</taxon>
        <taxon>Desulfovibrionia</taxon>
        <taxon>Desulfovibrionales</taxon>
        <taxon>Desulfonatronovibrionaceae</taxon>
        <taxon>Desulfonatronospira</taxon>
    </lineage>
</organism>
<dbReference type="GO" id="GO:0009427">
    <property type="term" value="C:bacterial-type flagellum basal body, distal rod, L ring"/>
    <property type="evidence" value="ECO:0007669"/>
    <property type="project" value="InterPro"/>
</dbReference>
<keyword evidence="7" id="KW-0449">Lipoprotein</keyword>
<evidence type="ECO:0000256" key="4">
    <source>
        <dbReference type="ARBA" id="ARBA00023136"/>
    </source>
</evidence>
<name>D6SR86_9BACT</name>
<dbReference type="PRINTS" id="PR01008">
    <property type="entry name" value="FLGLRINGFLGH"/>
</dbReference>
<evidence type="ECO:0000256" key="7">
    <source>
        <dbReference type="HAMAP-Rule" id="MF_00415"/>
    </source>
</evidence>
<dbReference type="Pfam" id="PF02107">
    <property type="entry name" value="FlgH"/>
    <property type="match status" value="1"/>
</dbReference>
<keyword evidence="11" id="KW-1185">Reference proteome</keyword>
<evidence type="ECO:0000313" key="10">
    <source>
        <dbReference type="EMBL" id="EFI33202.1"/>
    </source>
</evidence>
<keyword evidence="4 7" id="KW-0472">Membrane</keyword>
<comment type="function">
    <text evidence="1 7">Assembles around the rod to form the L-ring and probably protects the motor/basal body from shearing forces during rotation.</text>
</comment>
<evidence type="ECO:0000256" key="6">
    <source>
        <dbReference type="ARBA" id="ARBA00023237"/>
    </source>
</evidence>
<dbReference type="EMBL" id="ACJN02000003">
    <property type="protein sequence ID" value="EFI33202.1"/>
    <property type="molecule type" value="Genomic_DNA"/>
</dbReference>
<dbReference type="InterPro" id="IPR000527">
    <property type="entry name" value="Flag_Lring"/>
</dbReference>
<comment type="subcellular location">
    <subcellularLocation>
        <location evidence="7">Cell outer membrane</location>
        <topology evidence="7">Lipid-anchor</topology>
    </subcellularLocation>
    <subcellularLocation>
        <location evidence="7">Bacterial flagellum basal body</location>
    </subcellularLocation>
</comment>
<dbReference type="Proteomes" id="UP000005496">
    <property type="component" value="Unassembled WGS sequence"/>
</dbReference>
<comment type="caution">
    <text evidence="10">The sequence shown here is derived from an EMBL/GenBank/DDBJ whole genome shotgun (WGS) entry which is preliminary data.</text>
</comment>
<evidence type="ECO:0000256" key="3">
    <source>
        <dbReference type="ARBA" id="ARBA00022729"/>
    </source>
</evidence>
<proteinExistence type="inferred from homology"/>
<dbReference type="GO" id="GO:0071973">
    <property type="term" value="P:bacterial-type flagellum-dependent cell motility"/>
    <property type="evidence" value="ECO:0007669"/>
    <property type="project" value="InterPro"/>
</dbReference>
<evidence type="ECO:0000256" key="8">
    <source>
        <dbReference type="SAM" id="MobiDB-lite"/>
    </source>
</evidence>
<keyword evidence="6 7" id="KW-0998">Cell outer membrane</keyword>
<dbReference type="AlphaFoldDB" id="D6SR86"/>
<protein>
    <recommendedName>
        <fullName evidence="7">Flagellar L-ring protein</fullName>
    </recommendedName>
    <alternativeName>
        <fullName evidence="7">Basal body L-ring protein</fullName>
    </alternativeName>
</protein>
<reference evidence="10" key="1">
    <citation type="submission" date="2010-05" db="EMBL/GenBank/DDBJ databases">
        <title>The draft genome of Desulfonatronospira thiodismutans ASO3-1.</title>
        <authorList>
            <consortium name="US DOE Joint Genome Institute (JGI-PGF)"/>
            <person name="Lucas S."/>
            <person name="Copeland A."/>
            <person name="Lapidus A."/>
            <person name="Cheng J.-F."/>
            <person name="Bruce D."/>
            <person name="Goodwin L."/>
            <person name="Pitluck S."/>
            <person name="Chertkov O."/>
            <person name="Brettin T."/>
            <person name="Detter J.C."/>
            <person name="Han C."/>
            <person name="Land M.L."/>
            <person name="Hauser L."/>
            <person name="Kyrpides N."/>
            <person name="Mikhailova N."/>
            <person name="Muyzer G."/>
            <person name="Woyke T."/>
        </authorList>
    </citation>
    <scope>NUCLEOTIDE SEQUENCE [LARGE SCALE GENOMIC DNA]</scope>
    <source>
        <strain evidence="10">ASO3-1</strain>
    </source>
</reference>
<keyword evidence="10" id="KW-0969">Cilium</keyword>
<sequence length="233" mass="25239">MKSYKLIIIVAMAFFLGACAPAQKKSTPMPSYGPEQYPDPGAVTEADSPSLFQPNRTQFLFGDNRARNVGDIVTVHIEESSDAESRANTEYDRDSTMDLSSMPISAATGAIFPGAGTPGEMQQQFQSQSDRDFEGDGTTSRGSDVQASVSARVVEVLDGGVMHVEGARQIKVNNETQIIAVRGLVRSRDVDSNNSVSSTQLADAQIEMYGEGILADQQRPGWLTRVLGRVWPF</sequence>
<dbReference type="PROSITE" id="PS51257">
    <property type="entry name" value="PROKAR_LIPOPROTEIN"/>
    <property type="match status" value="1"/>
</dbReference>
<evidence type="ECO:0000313" key="11">
    <source>
        <dbReference type="Proteomes" id="UP000005496"/>
    </source>
</evidence>
<feature type="region of interest" description="Disordered" evidence="8">
    <location>
        <begin position="25"/>
        <end position="50"/>
    </location>
</feature>
<dbReference type="GO" id="GO:0009279">
    <property type="term" value="C:cell outer membrane"/>
    <property type="evidence" value="ECO:0007669"/>
    <property type="project" value="UniProtKB-SubCell"/>
</dbReference>
<dbReference type="GO" id="GO:0003774">
    <property type="term" value="F:cytoskeletal motor activity"/>
    <property type="evidence" value="ECO:0007669"/>
    <property type="project" value="InterPro"/>
</dbReference>
<accession>D6SR86</accession>
<feature type="signal peptide" evidence="9">
    <location>
        <begin position="1"/>
        <end position="20"/>
    </location>
</feature>
<keyword evidence="10" id="KW-0282">Flagellum</keyword>
<keyword evidence="3 7" id="KW-0732">Signal</keyword>
<comment type="similarity">
    <text evidence="2 7">Belongs to the FlgH family.</text>
</comment>
<dbReference type="HAMAP" id="MF_00415">
    <property type="entry name" value="FlgH"/>
    <property type="match status" value="1"/>
</dbReference>
<dbReference type="eggNOG" id="COG2063">
    <property type="taxonomic scope" value="Bacteria"/>
</dbReference>
<comment type="subunit">
    <text evidence="7">The basal body constitutes a major portion of the flagellar organelle and consists of four rings (L,P,S, and M) mounted on a central rod.</text>
</comment>
<feature type="chain" id="PRO_5008952677" description="Flagellar L-ring protein" evidence="9">
    <location>
        <begin position="21"/>
        <end position="233"/>
    </location>
</feature>
<evidence type="ECO:0000256" key="2">
    <source>
        <dbReference type="ARBA" id="ARBA00006929"/>
    </source>
</evidence>
<keyword evidence="5 7" id="KW-0975">Bacterial flagellum</keyword>
<dbReference type="PANTHER" id="PTHR34933:SF1">
    <property type="entry name" value="FLAGELLAR L-RING PROTEIN"/>
    <property type="match status" value="1"/>
</dbReference>
<evidence type="ECO:0000256" key="5">
    <source>
        <dbReference type="ARBA" id="ARBA00023143"/>
    </source>
</evidence>
<dbReference type="RefSeq" id="WP_008870560.1">
    <property type="nucleotide sequence ID" value="NZ_ACJN02000003.1"/>
</dbReference>